<dbReference type="PANTHER" id="PTHR21666:SF288">
    <property type="entry name" value="CELL DIVISION PROTEIN YTFB"/>
    <property type="match status" value="1"/>
</dbReference>
<dbReference type="InterPro" id="IPR016047">
    <property type="entry name" value="M23ase_b-sheet_dom"/>
</dbReference>
<evidence type="ECO:0000256" key="1">
    <source>
        <dbReference type="ARBA" id="ARBA00001947"/>
    </source>
</evidence>
<comment type="caution">
    <text evidence="8">The sequence shown here is derived from an EMBL/GenBank/DDBJ whole genome shotgun (WGS) entry which is preliminary data.</text>
</comment>
<sequence length="426" mass="45827">MSNTPQHPPHLPLLWLAAAIAIPVSLTVTAYGVAEYGPQETVQVHPVTQSLPTPELVGQIATTPLRQDDVVRSGDTLARVLARLSVDDPAALDYLRRTPAARGFFDLTPGRSVHAVIARDGKLNELAYLGNDEQRLTLRRDGEGFRVETTQVPLVQSTAYGGGRLSGDAGSAIARLDLPAPVRQQLAALFDNGDQRQLGAGSRYSVVYETFQQDGLTVRTGRILAASFSDGKTLQRAFWFQPEGQPGGYYTEDGASAAARFLRYPTDFTHVSSGFGVRLHPVLKRRIGHEGVDLAAPTGTPVYAAGNGKLVKYGREGAYGNMAEIRHDGRYQTVYAHMSKFAGGLKAGSTVTKGQLIGYVGSTGRSTGSHLHFEFRINDQPVDPLAVKLPADAALGKNWLAAFKQQTTPLGEQLALLDGSRLASIR</sequence>
<keyword evidence="5" id="KW-0862">Zinc</keyword>
<proteinExistence type="predicted"/>
<dbReference type="InterPro" id="IPR011055">
    <property type="entry name" value="Dup_hybrid_motif"/>
</dbReference>
<dbReference type="RefSeq" id="WP_189459106.1">
    <property type="nucleotide sequence ID" value="NZ_BMYO01000002.1"/>
</dbReference>
<feature type="domain" description="M23ase beta-sheet core" evidence="7">
    <location>
        <begin position="289"/>
        <end position="384"/>
    </location>
</feature>
<keyword evidence="6" id="KW-0482">Metalloprotease</keyword>
<accession>A0ABQ3GYV8</accession>
<comment type="cofactor">
    <cofactor evidence="1">
        <name>Zn(2+)</name>
        <dbReference type="ChEBI" id="CHEBI:29105"/>
    </cofactor>
</comment>
<keyword evidence="2" id="KW-0645">Protease</keyword>
<dbReference type="EMBL" id="BMYO01000002">
    <property type="protein sequence ID" value="GHD59283.1"/>
    <property type="molecule type" value="Genomic_DNA"/>
</dbReference>
<keyword evidence="4" id="KW-0378">Hydrolase</keyword>
<evidence type="ECO:0000259" key="7">
    <source>
        <dbReference type="Pfam" id="PF01551"/>
    </source>
</evidence>
<dbReference type="Gene3D" id="2.70.70.10">
    <property type="entry name" value="Glucose Permease (Domain IIA)"/>
    <property type="match status" value="1"/>
</dbReference>
<evidence type="ECO:0000256" key="3">
    <source>
        <dbReference type="ARBA" id="ARBA00022723"/>
    </source>
</evidence>
<dbReference type="Gene3D" id="3.10.450.350">
    <property type="match status" value="2"/>
</dbReference>
<keyword evidence="9" id="KW-1185">Reference proteome</keyword>
<dbReference type="SUPFAM" id="SSF51261">
    <property type="entry name" value="Duplicated hybrid motif"/>
    <property type="match status" value="1"/>
</dbReference>
<protein>
    <recommendedName>
        <fullName evidence="7">M23ase beta-sheet core domain-containing protein</fullName>
    </recommendedName>
</protein>
<evidence type="ECO:0000256" key="6">
    <source>
        <dbReference type="ARBA" id="ARBA00023049"/>
    </source>
</evidence>
<evidence type="ECO:0000256" key="5">
    <source>
        <dbReference type="ARBA" id="ARBA00022833"/>
    </source>
</evidence>
<evidence type="ECO:0000256" key="2">
    <source>
        <dbReference type="ARBA" id="ARBA00022670"/>
    </source>
</evidence>
<dbReference type="PANTHER" id="PTHR21666">
    <property type="entry name" value="PEPTIDASE-RELATED"/>
    <property type="match status" value="1"/>
</dbReference>
<evidence type="ECO:0000256" key="4">
    <source>
        <dbReference type="ARBA" id="ARBA00022801"/>
    </source>
</evidence>
<reference evidence="9" key="1">
    <citation type="journal article" date="2019" name="Int. J. Syst. Evol. Microbiol.">
        <title>The Global Catalogue of Microorganisms (GCM) 10K type strain sequencing project: providing services to taxonomists for standard genome sequencing and annotation.</title>
        <authorList>
            <consortium name="The Broad Institute Genomics Platform"/>
            <consortium name="The Broad Institute Genome Sequencing Center for Infectious Disease"/>
            <person name="Wu L."/>
            <person name="Ma J."/>
        </authorList>
    </citation>
    <scope>NUCLEOTIDE SEQUENCE [LARGE SCALE GENOMIC DNA]</scope>
    <source>
        <strain evidence="9">KCTC 23701</strain>
    </source>
</reference>
<dbReference type="CDD" id="cd12797">
    <property type="entry name" value="M23_peptidase"/>
    <property type="match status" value="1"/>
</dbReference>
<gene>
    <name evidence="8" type="ORF">GCM10007350_10530</name>
</gene>
<dbReference type="Proteomes" id="UP000604737">
    <property type="component" value="Unassembled WGS sequence"/>
</dbReference>
<dbReference type="Pfam" id="PF01551">
    <property type="entry name" value="Peptidase_M23"/>
    <property type="match status" value="1"/>
</dbReference>
<organism evidence="8 9">
    <name type="scientific">Jeongeupia chitinilytica</name>
    <dbReference type="NCBI Taxonomy" id="1041641"/>
    <lineage>
        <taxon>Bacteria</taxon>
        <taxon>Pseudomonadati</taxon>
        <taxon>Pseudomonadota</taxon>
        <taxon>Betaproteobacteria</taxon>
        <taxon>Neisseriales</taxon>
        <taxon>Chitinibacteraceae</taxon>
        <taxon>Jeongeupia</taxon>
    </lineage>
</organism>
<keyword evidence="3" id="KW-0479">Metal-binding</keyword>
<evidence type="ECO:0000313" key="9">
    <source>
        <dbReference type="Proteomes" id="UP000604737"/>
    </source>
</evidence>
<evidence type="ECO:0000313" key="8">
    <source>
        <dbReference type="EMBL" id="GHD59283.1"/>
    </source>
</evidence>
<name>A0ABQ3GYV8_9NEIS</name>
<dbReference type="InterPro" id="IPR050570">
    <property type="entry name" value="Cell_wall_metabolism_enzyme"/>
</dbReference>